<evidence type="ECO:0000313" key="8">
    <source>
        <dbReference type="Proteomes" id="UP000789342"/>
    </source>
</evidence>
<protein>
    <submittedName>
        <fullName evidence="7">5047_t:CDS:1</fullName>
    </submittedName>
</protein>
<dbReference type="InterPro" id="IPR051872">
    <property type="entry name" value="Cytochrome_b5/Flavoprotein_Rdt"/>
</dbReference>
<comment type="caution">
    <text evidence="7">The sequence shown here is derived from an EMBL/GenBank/DDBJ whole genome shotgun (WGS) entry which is preliminary data.</text>
</comment>
<dbReference type="GO" id="GO:0046872">
    <property type="term" value="F:metal ion binding"/>
    <property type="evidence" value="ECO:0007669"/>
    <property type="project" value="UniProtKB-UniRule"/>
</dbReference>
<dbReference type="PANTHER" id="PTHR46237">
    <property type="entry name" value="CYTOCHROME B5 REDUCTASE 4 FAMILY MEMBER"/>
    <property type="match status" value="1"/>
</dbReference>
<keyword evidence="1 4" id="KW-0349">Heme</keyword>
<dbReference type="InterPro" id="IPR018506">
    <property type="entry name" value="Cyt_B5_heme-BS"/>
</dbReference>
<dbReference type="InterPro" id="IPR001199">
    <property type="entry name" value="Cyt_B5-like_heme/steroid-bd"/>
</dbReference>
<evidence type="ECO:0000313" key="7">
    <source>
        <dbReference type="EMBL" id="CAG8516710.1"/>
    </source>
</evidence>
<dbReference type="Gene3D" id="3.10.120.10">
    <property type="entry name" value="Cytochrome b5-like heme/steroid binding domain"/>
    <property type="match status" value="1"/>
</dbReference>
<evidence type="ECO:0000256" key="4">
    <source>
        <dbReference type="RuleBase" id="RU362121"/>
    </source>
</evidence>
<accession>A0A9N9F8H6</accession>
<evidence type="ECO:0000256" key="5">
    <source>
        <dbReference type="SAM" id="MobiDB-lite"/>
    </source>
</evidence>
<gene>
    <name evidence="7" type="ORF">AMORRO_LOCUS4000</name>
</gene>
<dbReference type="FunFam" id="3.10.120.10:FF:000001">
    <property type="entry name" value="Cytochrome b5 reductase 4"/>
    <property type="match status" value="1"/>
</dbReference>
<organism evidence="7 8">
    <name type="scientific">Acaulospora morrowiae</name>
    <dbReference type="NCBI Taxonomy" id="94023"/>
    <lineage>
        <taxon>Eukaryota</taxon>
        <taxon>Fungi</taxon>
        <taxon>Fungi incertae sedis</taxon>
        <taxon>Mucoromycota</taxon>
        <taxon>Glomeromycotina</taxon>
        <taxon>Glomeromycetes</taxon>
        <taxon>Diversisporales</taxon>
        <taxon>Acaulosporaceae</taxon>
        <taxon>Acaulospora</taxon>
    </lineage>
</organism>
<feature type="domain" description="Cytochrome b5 heme-binding" evidence="6">
    <location>
        <begin position="131"/>
        <end position="207"/>
    </location>
</feature>
<reference evidence="7" key="1">
    <citation type="submission" date="2021-06" db="EMBL/GenBank/DDBJ databases">
        <authorList>
            <person name="Kallberg Y."/>
            <person name="Tangrot J."/>
            <person name="Rosling A."/>
        </authorList>
    </citation>
    <scope>NUCLEOTIDE SEQUENCE</scope>
    <source>
        <strain evidence="7">CL551</strain>
    </source>
</reference>
<dbReference type="SUPFAM" id="SSF55856">
    <property type="entry name" value="Cytochrome b5-like heme/steroid binding domain"/>
    <property type="match status" value="1"/>
</dbReference>
<name>A0A9N9F8H6_9GLOM</name>
<dbReference type="GO" id="GO:0020037">
    <property type="term" value="F:heme binding"/>
    <property type="evidence" value="ECO:0007669"/>
    <property type="project" value="UniProtKB-UniRule"/>
</dbReference>
<keyword evidence="8" id="KW-1185">Reference proteome</keyword>
<keyword evidence="2 4" id="KW-0479">Metal-binding</keyword>
<dbReference type="Pfam" id="PF00173">
    <property type="entry name" value="Cyt-b5"/>
    <property type="match status" value="1"/>
</dbReference>
<evidence type="ECO:0000256" key="2">
    <source>
        <dbReference type="ARBA" id="ARBA00022723"/>
    </source>
</evidence>
<dbReference type="PANTHER" id="PTHR46237:SF1">
    <property type="entry name" value="CYTOCHROME B5 REDUCTASE 4"/>
    <property type="match status" value="1"/>
</dbReference>
<feature type="compositionally biased region" description="Polar residues" evidence="5">
    <location>
        <begin position="77"/>
        <end position="88"/>
    </location>
</feature>
<keyword evidence="3 4" id="KW-0408">Iron</keyword>
<dbReference type="GO" id="GO:0004128">
    <property type="term" value="F:cytochrome-b5 reductase activity, acting on NAD(P)H"/>
    <property type="evidence" value="ECO:0007669"/>
    <property type="project" value="TreeGrafter"/>
</dbReference>
<dbReference type="EMBL" id="CAJVPV010002068">
    <property type="protein sequence ID" value="CAG8516710.1"/>
    <property type="molecule type" value="Genomic_DNA"/>
</dbReference>
<dbReference type="GO" id="GO:0005737">
    <property type="term" value="C:cytoplasm"/>
    <property type="evidence" value="ECO:0007669"/>
    <property type="project" value="TreeGrafter"/>
</dbReference>
<dbReference type="PROSITE" id="PS50255">
    <property type="entry name" value="CYTOCHROME_B5_2"/>
    <property type="match status" value="1"/>
</dbReference>
<feature type="compositionally biased region" description="Polar residues" evidence="5">
    <location>
        <begin position="21"/>
        <end position="35"/>
    </location>
</feature>
<dbReference type="PROSITE" id="PS00191">
    <property type="entry name" value="CYTOCHROME_B5_1"/>
    <property type="match status" value="1"/>
</dbReference>
<feature type="region of interest" description="Disordered" evidence="5">
    <location>
        <begin position="1"/>
        <end position="88"/>
    </location>
</feature>
<evidence type="ECO:0000256" key="3">
    <source>
        <dbReference type="ARBA" id="ARBA00023004"/>
    </source>
</evidence>
<dbReference type="OrthoDB" id="432299at2759"/>
<sequence>MFSIPSKLLSSVFGKDEEQNSAENENPDEVQQTPASPIPTIEAAEFAVPSISTPKIESSNHDENPPTFPLVDGPQRVKSSSNFLSTTSTKATSLEKVNKLRKKFALEPGHSPLDWARLKNSEADLRGVTEIKTYTLEELKQHRTKDDAWTALNGKIYNITPYLKFHPGGEKELMRAAAKDGTKLFMQTHSWVNYDFMLDKCFVGYLNGEQHSLPPSSENNNRD</sequence>
<evidence type="ECO:0000259" key="6">
    <source>
        <dbReference type="PROSITE" id="PS50255"/>
    </source>
</evidence>
<proteinExistence type="inferred from homology"/>
<evidence type="ECO:0000256" key="1">
    <source>
        <dbReference type="ARBA" id="ARBA00022617"/>
    </source>
</evidence>
<dbReference type="InterPro" id="IPR036400">
    <property type="entry name" value="Cyt_B5-like_heme/steroid_sf"/>
</dbReference>
<dbReference type="SMART" id="SM01117">
    <property type="entry name" value="Cyt-b5"/>
    <property type="match status" value="1"/>
</dbReference>
<dbReference type="AlphaFoldDB" id="A0A9N9F8H6"/>
<comment type="similarity">
    <text evidence="4">Belongs to the cytochrome b5 family.</text>
</comment>
<dbReference type="Proteomes" id="UP000789342">
    <property type="component" value="Unassembled WGS sequence"/>
</dbReference>